<reference evidence="2" key="1">
    <citation type="submission" date="2020-05" db="EMBL/GenBank/DDBJ databases">
        <authorList>
            <person name="Chiriac C."/>
            <person name="Salcher M."/>
            <person name="Ghai R."/>
            <person name="Kavagutti S V."/>
        </authorList>
    </citation>
    <scope>NUCLEOTIDE SEQUENCE</scope>
</reference>
<dbReference type="EMBL" id="LR797501">
    <property type="protein sequence ID" value="CAB4221053.1"/>
    <property type="molecule type" value="Genomic_DNA"/>
</dbReference>
<evidence type="ECO:0000259" key="1">
    <source>
        <dbReference type="Pfam" id="PF13619"/>
    </source>
</evidence>
<organism evidence="2">
    <name type="scientific">uncultured Caudovirales phage</name>
    <dbReference type="NCBI Taxonomy" id="2100421"/>
    <lineage>
        <taxon>Viruses</taxon>
        <taxon>Duplodnaviria</taxon>
        <taxon>Heunggongvirae</taxon>
        <taxon>Uroviricota</taxon>
        <taxon>Caudoviricetes</taxon>
        <taxon>Peduoviridae</taxon>
        <taxon>Maltschvirus</taxon>
        <taxon>Maltschvirus maltsch</taxon>
    </lineage>
</organism>
<dbReference type="InterPro" id="IPR025309">
    <property type="entry name" value="KTSC_dom"/>
</dbReference>
<proteinExistence type="predicted"/>
<name>A0A6J5Q4D7_9CAUD</name>
<protein>
    <submittedName>
        <fullName evidence="2">KTSC domain containing protein</fullName>
    </submittedName>
</protein>
<evidence type="ECO:0000313" key="3">
    <source>
        <dbReference type="EMBL" id="CAB4221053.1"/>
    </source>
</evidence>
<dbReference type="EMBL" id="LR796981">
    <property type="protein sequence ID" value="CAB4179510.1"/>
    <property type="molecule type" value="Genomic_DNA"/>
</dbReference>
<dbReference type="Pfam" id="PF13619">
    <property type="entry name" value="KTSC"/>
    <property type="match status" value="1"/>
</dbReference>
<evidence type="ECO:0000313" key="2">
    <source>
        <dbReference type="EMBL" id="CAB4179510.1"/>
    </source>
</evidence>
<gene>
    <name evidence="2" type="ORF">UFOVP1033_147</name>
    <name evidence="3" type="ORF">UFOVP1631_147</name>
</gene>
<feature type="domain" description="KTSC" evidence="1">
    <location>
        <begin position="149"/>
        <end position="195"/>
    </location>
</feature>
<accession>A0A6J5Q4D7</accession>
<sequence length="240" mass="26573">MGTVRPVGGRAVSNQRTAIPSSMELLGKISAESFAGMPTSASTGEFGGIEFLGEIDKFYNPQSFGEANRRNQAGEALAKSLNSESYYIDDEGNYVDRSSYRQSYDEDVDTGELTVPGYKGPQADEGTAAAPLTLVPTSSSNPARPRTVAAGYDKVRGVITVVFRDGTFYNYYEVSSSEWQDFKKRVSKGQYIYKYLDFKPRGPANVRSIPAGVRKEFYRYARLSQTSSRGKQYNTKSRKK</sequence>